<sequence length="178" mass="19863">MVSKLLTRTPLEQLFKKNDTSIALKKVKQTDHGSSFWPRFSLVFVNDVGQNFVICDKCRTIVTYKSSTGTGGLKKHLASCDKITLSNTTQSIITTYYTASKPSIIPEKITKEVTNAYLEFIALAGRPFEIVSRIGFKNMLETIFKAGKITANSQSTEISDLLPHPTTVSRKVDQVYSF</sequence>
<dbReference type="SUPFAM" id="SSF140996">
    <property type="entry name" value="Hermes dimerisation domain"/>
    <property type="match status" value="1"/>
</dbReference>
<dbReference type="EMBL" id="CAJNYD010000303">
    <property type="protein sequence ID" value="CAF3243162.1"/>
    <property type="molecule type" value="Genomic_DNA"/>
</dbReference>
<name>A0A817RBH5_9BILA</name>
<organism evidence="1 2">
    <name type="scientific">Rotaria socialis</name>
    <dbReference type="NCBI Taxonomy" id="392032"/>
    <lineage>
        <taxon>Eukaryota</taxon>
        <taxon>Metazoa</taxon>
        <taxon>Spiralia</taxon>
        <taxon>Gnathifera</taxon>
        <taxon>Rotifera</taxon>
        <taxon>Eurotatoria</taxon>
        <taxon>Bdelloidea</taxon>
        <taxon>Philodinida</taxon>
        <taxon>Philodinidae</taxon>
        <taxon>Rotaria</taxon>
    </lineage>
</organism>
<comment type="caution">
    <text evidence="1">The sequence shown here is derived from an EMBL/GenBank/DDBJ whole genome shotgun (WGS) entry which is preliminary data.</text>
</comment>
<protein>
    <recommendedName>
        <fullName evidence="3">BED-type domain-containing protein</fullName>
    </recommendedName>
</protein>
<dbReference type="AlphaFoldDB" id="A0A817RBH5"/>
<proteinExistence type="predicted"/>
<evidence type="ECO:0000313" key="2">
    <source>
        <dbReference type="Proteomes" id="UP000663833"/>
    </source>
</evidence>
<dbReference type="Gene3D" id="1.10.10.1070">
    <property type="entry name" value="Zinc finger, BED domain-containing"/>
    <property type="match status" value="1"/>
</dbReference>
<dbReference type="Proteomes" id="UP000663833">
    <property type="component" value="Unassembled WGS sequence"/>
</dbReference>
<accession>A0A817RBH5</accession>
<reference evidence="1" key="1">
    <citation type="submission" date="2021-02" db="EMBL/GenBank/DDBJ databases">
        <authorList>
            <person name="Nowell W R."/>
        </authorList>
    </citation>
    <scope>NUCLEOTIDE SEQUENCE</scope>
</reference>
<evidence type="ECO:0000313" key="1">
    <source>
        <dbReference type="EMBL" id="CAF3243162.1"/>
    </source>
</evidence>
<evidence type="ECO:0008006" key="3">
    <source>
        <dbReference type="Google" id="ProtNLM"/>
    </source>
</evidence>
<gene>
    <name evidence="1" type="ORF">LUA448_LOCUS4382</name>
</gene>